<dbReference type="SUPFAM" id="SSF101386">
    <property type="entry name" value="all-alpha NTP pyrophosphatases"/>
    <property type="match status" value="1"/>
</dbReference>
<organism evidence="1 2">
    <name type="scientific">Nocardia terpenica</name>
    <dbReference type="NCBI Taxonomy" id="455432"/>
    <lineage>
        <taxon>Bacteria</taxon>
        <taxon>Bacillati</taxon>
        <taxon>Actinomycetota</taxon>
        <taxon>Actinomycetes</taxon>
        <taxon>Mycobacteriales</taxon>
        <taxon>Nocardiaceae</taxon>
        <taxon>Nocardia</taxon>
    </lineage>
</organism>
<sequence length="103" mass="11495">MGWAALTAELDAVSQRYAQHHGIQRTPEWFAMKIAEEAGELVQQFLAATGQGRSRGKSPAELSDSVDDEIADVICHALLLAHQRGTDIQTVIDRKWLRRTEPQ</sequence>
<protein>
    <submittedName>
        <fullName evidence="1">Pyrophosphatase</fullName>
    </submittedName>
</protein>
<evidence type="ECO:0000313" key="1">
    <source>
        <dbReference type="EMBL" id="ATL72134.1"/>
    </source>
</evidence>
<dbReference type="EMBL" id="CP023778">
    <property type="protein sequence ID" value="ATL72134.1"/>
    <property type="molecule type" value="Genomic_DNA"/>
</dbReference>
<gene>
    <name evidence="1" type="ORF">CRH09_27280</name>
</gene>
<evidence type="ECO:0000313" key="2">
    <source>
        <dbReference type="Proteomes" id="UP000221961"/>
    </source>
</evidence>
<accession>A0A291RY20</accession>
<dbReference type="KEGG" id="ntp:CRH09_27280"/>
<dbReference type="AlphaFoldDB" id="A0A291RY20"/>
<dbReference type="Gene3D" id="1.10.287.1080">
    <property type="entry name" value="MazG-like"/>
    <property type="match status" value="1"/>
</dbReference>
<reference evidence="1 2" key="1">
    <citation type="submission" date="2017-10" db="EMBL/GenBank/DDBJ databases">
        <title>Comparative genomics between pathogenic Norcardia.</title>
        <authorList>
            <person name="Zeng L."/>
        </authorList>
    </citation>
    <scope>NUCLEOTIDE SEQUENCE [LARGE SCALE GENOMIC DNA]</scope>
    <source>
        <strain evidence="1 2">NC_YFY_NT001</strain>
    </source>
</reference>
<dbReference type="Proteomes" id="UP000221961">
    <property type="component" value="Chromosome"/>
</dbReference>
<name>A0A291RY20_9NOCA</name>
<proteinExistence type="predicted"/>